<dbReference type="RefSeq" id="WP_306679745.1">
    <property type="nucleotide sequence ID" value="NZ_JAVDBT010000005.1"/>
</dbReference>
<dbReference type="Gene3D" id="1.20.1050.10">
    <property type="match status" value="1"/>
</dbReference>
<protein>
    <submittedName>
        <fullName evidence="2">Glutathione S-transferase N-terminal domain-containing protein</fullName>
    </submittedName>
</protein>
<dbReference type="InterPro" id="IPR050983">
    <property type="entry name" value="GST_Omega/HSP26"/>
</dbReference>
<proteinExistence type="predicted"/>
<keyword evidence="3" id="KW-1185">Reference proteome</keyword>
<feature type="domain" description="GST N-terminal" evidence="1">
    <location>
        <begin position="4"/>
        <end position="82"/>
    </location>
</feature>
<name>A0ABU0VWC1_9RHOB</name>
<evidence type="ECO:0000259" key="1">
    <source>
        <dbReference type="PROSITE" id="PS50404"/>
    </source>
</evidence>
<dbReference type="PANTHER" id="PTHR43968">
    <property type="match status" value="1"/>
</dbReference>
<evidence type="ECO:0000313" key="3">
    <source>
        <dbReference type="Proteomes" id="UP001239680"/>
    </source>
</evidence>
<sequence>MAATELLLYATPISVYSCKLRIALALKGLEWRELPPPGGYCSAEYKAIVPQGTVPALRYGDALVVESDTIIEYLDDLGLGIPLVGTDPASRARNRALSRLIDLRIEPALRALFPLVGSGAVVPAAARDTILRHLETLQKLTGPGPFLSGNTSGLPDCGLCAVGLVQESLNEALQLGLPDPHCAQAYEALPALAPHIQTYRRALQDWVRSKESPR</sequence>
<accession>A0ABU0VWC1</accession>
<dbReference type="SUPFAM" id="SSF47616">
    <property type="entry name" value="GST C-terminal domain-like"/>
    <property type="match status" value="1"/>
</dbReference>
<dbReference type="InterPro" id="IPR036282">
    <property type="entry name" value="Glutathione-S-Trfase_C_sf"/>
</dbReference>
<evidence type="ECO:0000313" key="2">
    <source>
        <dbReference type="EMBL" id="MDQ2066047.1"/>
    </source>
</evidence>
<dbReference type="PANTHER" id="PTHR43968:SF6">
    <property type="entry name" value="GLUTATHIONE S-TRANSFERASE OMEGA"/>
    <property type="match status" value="1"/>
</dbReference>
<dbReference type="CDD" id="cd00570">
    <property type="entry name" value="GST_N_family"/>
    <property type="match status" value="1"/>
</dbReference>
<reference evidence="2 3" key="1">
    <citation type="submission" date="2023-08" db="EMBL/GenBank/DDBJ databases">
        <title>Characterization of two Paracoccaceae strains isolated from Phycosphere and proposal of Xinfangfangia lacusdiani sp. nov.</title>
        <authorList>
            <person name="Deng Y."/>
            <person name="Zhang Y.Q."/>
        </authorList>
    </citation>
    <scope>NUCLEOTIDE SEQUENCE [LARGE SCALE GENOMIC DNA]</scope>
    <source>
        <strain evidence="2 3">CPCC 101601</strain>
    </source>
</reference>
<dbReference type="InterPro" id="IPR036249">
    <property type="entry name" value="Thioredoxin-like_sf"/>
</dbReference>
<comment type="caution">
    <text evidence="2">The sequence shown here is derived from an EMBL/GenBank/DDBJ whole genome shotgun (WGS) entry which is preliminary data.</text>
</comment>
<dbReference type="PROSITE" id="PS50404">
    <property type="entry name" value="GST_NTER"/>
    <property type="match status" value="1"/>
</dbReference>
<dbReference type="Gene3D" id="3.40.30.10">
    <property type="entry name" value="Glutaredoxin"/>
    <property type="match status" value="1"/>
</dbReference>
<dbReference type="Pfam" id="PF13417">
    <property type="entry name" value="GST_N_3"/>
    <property type="match status" value="1"/>
</dbReference>
<organism evidence="2 3">
    <name type="scientific">Pseudogemmobacter lacusdianii</name>
    <dbReference type="NCBI Taxonomy" id="3069608"/>
    <lineage>
        <taxon>Bacteria</taxon>
        <taxon>Pseudomonadati</taxon>
        <taxon>Pseudomonadota</taxon>
        <taxon>Alphaproteobacteria</taxon>
        <taxon>Rhodobacterales</taxon>
        <taxon>Paracoccaceae</taxon>
        <taxon>Pseudogemmobacter</taxon>
    </lineage>
</organism>
<gene>
    <name evidence="2" type="ORF">Q9295_06670</name>
</gene>
<dbReference type="InterPro" id="IPR004045">
    <property type="entry name" value="Glutathione_S-Trfase_N"/>
</dbReference>
<dbReference type="Proteomes" id="UP001239680">
    <property type="component" value="Unassembled WGS sequence"/>
</dbReference>
<dbReference type="EMBL" id="JAVDBT010000005">
    <property type="protein sequence ID" value="MDQ2066047.1"/>
    <property type="molecule type" value="Genomic_DNA"/>
</dbReference>
<dbReference type="SUPFAM" id="SSF52833">
    <property type="entry name" value="Thioredoxin-like"/>
    <property type="match status" value="1"/>
</dbReference>